<reference evidence="1" key="1">
    <citation type="submission" date="2022-01" db="EMBL/GenBank/DDBJ databases">
        <title>Corynebacterium sp. nov isolated from isolated from the feces of the greater white-fronted geese (Anser albifrons) at Poyang Lake, PR China.</title>
        <authorList>
            <person name="Liu Q."/>
        </authorList>
    </citation>
    <scope>NUCLEOTIDE SEQUENCE</scope>
    <source>
        <strain evidence="1">JCM 32435</strain>
    </source>
</reference>
<evidence type="ECO:0000313" key="1">
    <source>
        <dbReference type="EMBL" id="MCF4005709.1"/>
    </source>
</evidence>
<evidence type="ECO:0000313" key="2">
    <source>
        <dbReference type="Proteomes" id="UP001139336"/>
    </source>
</evidence>
<protein>
    <recommendedName>
        <fullName evidence="3">Alpha/beta hydrolase</fullName>
    </recommendedName>
</protein>
<proteinExistence type="predicted"/>
<evidence type="ECO:0008006" key="3">
    <source>
        <dbReference type="Google" id="ProtNLM"/>
    </source>
</evidence>
<dbReference type="RefSeq" id="WP_236117515.1">
    <property type="nucleotide sequence ID" value="NZ_JAKGSI010000001.1"/>
</dbReference>
<gene>
    <name evidence="1" type="ORF">L1O03_00755</name>
</gene>
<dbReference type="AlphaFoldDB" id="A0A9X1QM11"/>
<dbReference type="InterPro" id="IPR029058">
    <property type="entry name" value="AB_hydrolase_fold"/>
</dbReference>
<organism evidence="1 2">
    <name type="scientific">Corynebacterium uropygiale</name>
    <dbReference type="NCBI Taxonomy" id="1775911"/>
    <lineage>
        <taxon>Bacteria</taxon>
        <taxon>Bacillati</taxon>
        <taxon>Actinomycetota</taxon>
        <taxon>Actinomycetes</taxon>
        <taxon>Mycobacteriales</taxon>
        <taxon>Corynebacteriaceae</taxon>
        <taxon>Corynebacterium</taxon>
    </lineage>
</organism>
<dbReference type="Gene3D" id="3.40.50.1820">
    <property type="entry name" value="alpha/beta hydrolase"/>
    <property type="match status" value="1"/>
</dbReference>
<accession>A0A9X1QM11</accession>
<sequence>MTSTQSLVNARMLAFTGEIEGPVLVVPGASHVDLYDNPEAIPFDRLAEFFAAAASEGTRSPS</sequence>
<dbReference type="EMBL" id="JAKGSI010000001">
    <property type="protein sequence ID" value="MCF4005709.1"/>
    <property type="molecule type" value="Genomic_DNA"/>
</dbReference>
<dbReference type="Proteomes" id="UP001139336">
    <property type="component" value="Unassembled WGS sequence"/>
</dbReference>
<comment type="caution">
    <text evidence="1">The sequence shown here is derived from an EMBL/GenBank/DDBJ whole genome shotgun (WGS) entry which is preliminary data.</text>
</comment>
<keyword evidence="2" id="KW-1185">Reference proteome</keyword>
<name>A0A9X1QM11_9CORY</name>